<evidence type="ECO:0000256" key="3">
    <source>
        <dbReference type="ARBA" id="ARBA00022692"/>
    </source>
</evidence>
<feature type="transmembrane region" description="Helical" evidence="8">
    <location>
        <begin position="339"/>
        <end position="362"/>
    </location>
</feature>
<keyword evidence="4 8" id="KW-0653">Protein transport</keyword>
<feature type="transmembrane region" description="Helical" evidence="8">
    <location>
        <begin position="368"/>
        <end position="388"/>
    </location>
</feature>
<feature type="transmembrane region" description="Helical" evidence="8">
    <location>
        <begin position="130"/>
        <end position="151"/>
    </location>
</feature>
<feature type="transmembrane region" description="Helical" evidence="8">
    <location>
        <begin position="104"/>
        <end position="124"/>
    </location>
</feature>
<dbReference type="PRINTS" id="PR00303">
    <property type="entry name" value="SECYTRNLCASE"/>
</dbReference>
<name>A0A0F2DX44_STRMT</name>
<evidence type="ECO:0000256" key="6">
    <source>
        <dbReference type="ARBA" id="ARBA00023010"/>
    </source>
</evidence>
<feature type="transmembrane region" description="Helical" evidence="8">
    <location>
        <begin position="12"/>
        <end position="31"/>
    </location>
</feature>
<evidence type="ECO:0000313" key="10">
    <source>
        <dbReference type="EMBL" id="KJQ75643.1"/>
    </source>
</evidence>
<keyword evidence="6 8" id="KW-0811">Translocation</keyword>
<gene>
    <name evidence="10" type="primary">secY_1</name>
    <name evidence="8" type="synonym">secY2</name>
    <name evidence="10" type="ORF">TZ93_00111</name>
</gene>
<feature type="transmembrane region" description="Helical" evidence="8">
    <location>
        <begin position="188"/>
        <end position="211"/>
    </location>
</feature>
<comment type="subcellular location">
    <subcellularLocation>
        <location evidence="8">Cell membrane</location>
        <topology evidence="8">Multi-pass membrane protein</topology>
    </subcellularLocation>
</comment>
<dbReference type="PIRSF" id="PIRSF004557">
    <property type="entry name" value="SecY"/>
    <property type="match status" value="1"/>
</dbReference>
<feature type="transmembrane region" description="Helical" evidence="8">
    <location>
        <begin position="246"/>
        <end position="267"/>
    </location>
</feature>
<evidence type="ECO:0000256" key="7">
    <source>
        <dbReference type="ARBA" id="ARBA00023136"/>
    </source>
</evidence>
<organism evidence="10 11">
    <name type="scientific">Streptococcus mitis</name>
    <dbReference type="NCBI Taxonomy" id="28037"/>
    <lineage>
        <taxon>Bacteria</taxon>
        <taxon>Bacillati</taxon>
        <taxon>Bacillota</taxon>
        <taxon>Bacilli</taxon>
        <taxon>Lactobacillales</taxon>
        <taxon>Streptococcaceae</taxon>
        <taxon>Streptococcus</taxon>
        <taxon>Streptococcus mitis group</taxon>
    </lineage>
</organism>
<evidence type="ECO:0000256" key="8">
    <source>
        <dbReference type="HAMAP-Rule" id="MF_01466"/>
    </source>
</evidence>
<keyword evidence="3 8" id="KW-0812">Transmembrane</keyword>
<dbReference type="Proteomes" id="UP000033590">
    <property type="component" value="Unassembled WGS sequence"/>
</dbReference>
<dbReference type="GO" id="GO:0006605">
    <property type="term" value="P:protein targeting"/>
    <property type="evidence" value="ECO:0007669"/>
    <property type="project" value="UniProtKB-UniRule"/>
</dbReference>
<accession>A0A0F2DX44</accession>
<feature type="transmembrane region" description="Helical" evidence="8">
    <location>
        <begin position="63"/>
        <end position="83"/>
    </location>
</feature>
<dbReference type="AlphaFoldDB" id="A0A0F2DX44"/>
<comment type="caution">
    <text evidence="10">The sequence shown here is derived from an EMBL/GenBank/DDBJ whole genome shotgun (WGS) entry which is preliminary data.</text>
</comment>
<dbReference type="PATRIC" id="fig|28037.215.peg.115"/>
<dbReference type="RefSeq" id="WP_084819577.1">
    <property type="nucleotide sequence ID" value="NZ_JYGS01000001.1"/>
</dbReference>
<evidence type="ECO:0000256" key="2">
    <source>
        <dbReference type="ARBA" id="ARBA00022475"/>
    </source>
</evidence>
<dbReference type="PANTHER" id="PTHR10906">
    <property type="entry name" value="SECY/SEC61-ALPHA FAMILY MEMBER"/>
    <property type="match status" value="1"/>
</dbReference>
<dbReference type="SUPFAM" id="SSF103491">
    <property type="entry name" value="Preprotein translocase SecY subunit"/>
    <property type="match status" value="1"/>
</dbReference>
<dbReference type="Gene3D" id="1.10.3370.10">
    <property type="entry name" value="SecY subunit domain"/>
    <property type="match status" value="1"/>
</dbReference>
<evidence type="ECO:0000256" key="4">
    <source>
        <dbReference type="ARBA" id="ARBA00022927"/>
    </source>
</evidence>
<protein>
    <recommendedName>
        <fullName evidence="8 9">Accessory Sec system protein translocase subunit SecY2</fullName>
    </recommendedName>
</protein>
<dbReference type="GO" id="GO:0065002">
    <property type="term" value="P:intracellular protein transmembrane transport"/>
    <property type="evidence" value="ECO:0007669"/>
    <property type="project" value="UniProtKB-UniRule"/>
</dbReference>
<dbReference type="InterPro" id="IPR002208">
    <property type="entry name" value="SecY/SEC61-alpha"/>
</dbReference>
<keyword evidence="2 8" id="KW-1003">Cell membrane</keyword>
<dbReference type="NCBIfam" id="TIGR02920">
    <property type="entry name" value="acc_sec_Y2"/>
    <property type="match status" value="1"/>
</dbReference>
<evidence type="ECO:0000256" key="9">
    <source>
        <dbReference type="NCBIfam" id="TIGR02920"/>
    </source>
</evidence>
<keyword evidence="7 8" id="KW-0472">Membrane</keyword>
<dbReference type="NCBIfam" id="NF009082">
    <property type="entry name" value="PRK12417.1"/>
    <property type="match status" value="1"/>
</dbReference>
<dbReference type="InterPro" id="IPR014269">
    <property type="entry name" value="SecY2"/>
</dbReference>
<dbReference type="GO" id="GO:0005886">
    <property type="term" value="C:plasma membrane"/>
    <property type="evidence" value="ECO:0007669"/>
    <property type="project" value="UniProtKB-SubCell"/>
</dbReference>
<feature type="transmembrane region" description="Helical" evidence="8">
    <location>
        <begin position="287"/>
        <end position="307"/>
    </location>
</feature>
<evidence type="ECO:0000313" key="11">
    <source>
        <dbReference type="Proteomes" id="UP000033590"/>
    </source>
</evidence>
<comment type="subunit">
    <text evidence="8">Component of the accessory SecA2/SecY2 protein translocase complex required to export cell wall proteins. May form heterotrimers with SecE and SecG subunits.</text>
</comment>
<dbReference type="HAMAP" id="MF_01466">
    <property type="entry name" value="SecY2"/>
    <property type="match status" value="1"/>
</dbReference>
<dbReference type="InterPro" id="IPR023201">
    <property type="entry name" value="SecY_dom_sf"/>
</dbReference>
<sequence>MKNFFSSVVLKKGFMTLFFILIYVVGSRLTLPFVDLNSKDFLGGSTAYLAFSAALTGGNLRSLSIFSVGLSPWMSAMILWQMFSYSKKLGLSSTAIEIQDRRKMYLTLLIAIIQSLAISLSLPIQASYSSVLVMLMNTLLLIAGTFFLVWLSDLNASTGIGGSIVILLSSIVLNIPQDVIETFQTVHIPTGIVVLLVFMTIIFSYLLAIMYRARYLVPVNKIGLHNRFKRYSYLEIMLNPAGGMPYMYVMSFLSVPAYLFILLGFIFPNHSGLETLSKEFMIGKPLWVYVYISVLFLFSIIFAFVTMNGEEIADRMKKSGEYIYGIYPGEDTSRFINRLVLRFSVIGGLFNVIMAGGPMLFVLFDEKLLRLAMIPGLFMMFGGMIFTIRDEVKALRLNETYKPLI</sequence>
<keyword evidence="1 8" id="KW-0813">Transport</keyword>
<dbReference type="EMBL" id="JYGS01000001">
    <property type="protein sequence ID" value="KJQ75643.1"/>
    <property type="molecule type" value="Genomic_DNA"/>
</dbReference>
<comment type="similarity">
    <text evidence="8">Belongs to the SecY/SEC61-alpha family. SecY2 subfamily.</text>
</comment>
<proteinExistence type="inferred from homology"/>
<feature type="transmembrane region" description="Helical" evidence="8">
    <location>
        <begin position="158"/>
        <end position="176"/>
    </location>
</feature>
<dbReference type="Pfam" id="PF00344">
    <property type="entry name" value="SecY"/>
    <property type="match status" value="1"/>
</dbReference>
<evidence type="ECO:0000256" key="5">
    <source>
        <dbReference type="ARBA" id="ARBA00022989"/>
    </source>
</evidence>
<keyword evidence="5 8" id="KW-1133">Transmembrane helix</keyword>
<evidence type="ECO:0000256" key="1">
    <source>
        <dbReference type="ARBA" id="ARBA00022448"/>
    </source>
</evidence>
<comment type="function">
    <text evidence="8">Part of the accessory SecA2/SecY2 system specifically required for export of possible cell wall proteins. The central subunit of a protein translocation channel.</text>
</comment>
<reference evidence="10 11" key="1">
    <citation type="submission" date="2015-02" db="EMBL/GenBank/DDBJ databases">
        <title>Evolution of amylase-binding proteins of oral streptococcal species.</title>
        <authorList>
            <person name="Haase E.M."/>
        </authorList>
    </citation>
    <scope>NUCLEOTIDE SEQUENCE [LARGE SCALE GENOMIC DNA]</scope>
    <source>
        <strain evidence="10 11">SK145</strain>
    </source>
</reference>